<feature type="transmembrane region" description="Helical" evidence="10">
    <location>
        <begin position="200"/>
        <end position="233"/>
    </location>
</feature>
<comment type="similarity">
    <text evidence="3">Belongs to the CitM (TC 2.A.11) transporter family.</text>
</comment>
<sequence>MAAVLAVVGAACALSGLLPRAETTATLHRILPLLLFLGTVIVLAELTAVAGVFDVLSSRLAIASRGSWAVLFLLCGGLATLTTLVLNLDTTAVLLTPVLLALARNLRIPAAPLAVTTVWLANTASLLLPVSNLTNLLAADRVGLAPLAYAARMALPQIAAVAVTMALLWFGWWRRERPAGGRFVPPTRHVPADPVLHRTALAGCLIFVAGILAGVEIEIASTVGLVLVLVGFLVRSPATLRPGLVPVRLLFFVTGLFLVVQTLGRHGLDDLVGTLVGADGGALGALRAGGSGALLANAVNNLPAYLAGESVLPTGDHTRLLALLIGTNVGPLAAPWASLATLLWFERCRAAGVAVPLTRFVLTSTLLAVTATLAAVGALLLVS</sequence>
<keyword evidence="5" id="KW-1003">Cell membrane</keyword>
<comment type="caution">
    <text evidence="12">The sequence shown here is derived from an EMBL/GenBank/DDBJ whole genome shotgun (WGS) entry which is preliminary data.</text>
</comment>
<dbReference type="EMBL" id="PXXW01000034">
    <property type="protein sequence ID" value="RAN95561.1"/>
    <property type="molecule type" value="Genomic_DNA"/>
</dbReference>
<feature type="transmembrane region" description="Helical" evidence="10">
    <location>
        <begin position="108"/>
        <end position="128"/>
    </location>
</feature>
<reference evidence="12 13" key="1">
    <citation type="submission" date="2018-03" db="EMBL/GenBank/DDBJ databases">
        <title>Genomic framework for the identification of Micromonospora saelicesensis and Micromonospora noduli.</title>
        <authorList>
            <person name="Riesco R."/>
            <person name="Trujillo M.E."/>
        </authorList>
    </citation>
    <scope>NUCLEOTIDE SEQUENCE [LARGE SCALE GENOMIC DNA]</scope>
    <source>
        <strain evidence="12 13">GAR05</strain>
    </source>
</reference>
<dbReference type="InterPro" id="IPR000802">
    <property type="entry name" value="Arsenical_pump_ArsB"/>
</dbReference>
<organism evidence="12 13">
    <name type="scientific">Micromonospora saelicesensis</name>
    <dbReference type="NCBI Taxonomy" id="285676"/>
    <lineage>
        <taxon>Bacteria</taxon>
        <taxon>Bacillati</taxon>
        <taxon>Actinomycetota</taxon>
        <taxon>Actinomycetes</taxon>
        <taxon>Micromonosporales</taxon>
        <taxon>Micromonosporaceae</taxon>
        <taxon>Micromonospora</taxon>
    </lineage>
</organism>
<keyword evidence="9 10" id="KW-0472">Membrane</keyword>
<feature type="transmembrane region" description="Helical" evidence="10">
    <location>
        <begin position="30"/>
        <end position="56"/>
    </location>
</feature>
<evidence type="ECO:0000256" key="2">
    <source>
        <dbReference type="ARBA" id="ARBA00006433"/>
    </source>
</evidence>
<feature type="transmembrane region" description="Helical" evidence="10">
    <location>
        <begin position="68"/>
        <end position="88"/>
    </location>
</feature>
<evidence type="ECO:0000256" key="3">
    <source>
        <dbReference type="ARBA" id="ARBA00009843"/>
    </source>
</evidence>
<keyword evidence="13" id="KW-1185">Reference proteome</keyword>
<evidence type="ECO:0000256" key="5">
    <source>
        <dbReference type="ARBA" id="ARBA00022475"/>
    </source>
</evidence>
<dbReference type="Proteomes" id="UP000249334">
    <property type="component" value="Unassembled WGS sequence"/>
</dbReference>
<comment type="similarity">
    <text evidence="2">Belongs to the ArsB family.</text>
</comment>
<keyword evidence="4" id="KW-0813">Transport</keyword>
<accession>A0ABX9CEP6</accession>
<evidence type="ECO:0000256" key="10">
    <source>
        <dbReference type="SAM" id="Phobius"/>
    </source>
</evidence>
<feature type="domain" description="Citrate transporter-like" evidence="11">
    <location>
        <begin position="4"/>
        <end position="307"/>
    </location>
</feature>
<name>A0ABX9CEP6_9ACTN</name>
<dbReference type="PANTHER" id="PTHR43302">
    <property type="entry name" value="TRANSPORTER ARSB-RELATED"/>
    <property type="match status" value="1"/>
</dbReference>
<evidence type="ECO:0000256" key="1">
    <source>
        <dbReference type="ARBA" id="ARBA00004651"/>
    </source>
</evidence>
<keyword evidence="8 10" id="KW-1133">Transmembrane helix</keyword>
<dbReference type="InterPro" id="IPR004680">
    <property type="entry name" value="Cit_transptr-like_dom"/>
</dbReference>
<feature type="transmembrane region" description="Helical" evidence="10">
    <location>
        <begin position="245"/>
        <end position="264"/>
    </location>
</feature>
<protein>
    <submittedName>
        <fullName evidence="12">Transporter</fullName>
    </submittedName>
</protein>
<dbReference type="PANTHER" id="PTHR43302:SF5">
    <property type="entry name" value="TRANSPORTER ARSB-RELATED"/>
    <property type="match status" value="1"/>
</dbReference>
<feature type="transmembrane region" description="Helical" evidence="10">
    <location>
        <begin position="320"/>
        <end position="345"/>
    </location>
</feature>
<evidence type="ECO:0000256" key="9">
    <source>
        <dbReference type="ARBA" id="ARBA00023136"/>
    </source>
</evidence>
<evidence type="ECO:0000256" key="4">
    <source>
        <dbReference type="ARBA" id="ARBA00022448"/>
    </source>
</evidence>
<keyword evidence="6 10" id="KW-0812">Transmembrane</keyword>
<evidence type="ECO:0000313" key="12">
    <source>
        <dbReference type="EMBL" id="RAN95561.1"/>
    </source>
</evidence>
<gene>
    <name evidence="12" type="ORF">GAR05_04226</name>
</gene>
<dbReference type="PRINTS" id="PR00758">
    <property type="entry name" value="ARSENICPUMP"/>
</dbReference>
<feature type="transmembrane region" description="Helical" evidence="10">
    <location>
        <begin position="357"/>
        <end position="382"/>
    </location>
</feature>
<keyword evidence="7" id="KW-0059">Arsenical resistance</keyword>
<feature type="transmembrane region" description="Helical" evidence="10">
    <location>
        <begin position="149"/>
        <end position="172"/>
    </location>
</feature>
<comment type="subcellular location">
    <subcellularLocation>
        <location evidence="1">Cell membrane</location>
        <topology evidence="1">Multi-pass membrane protein</topology>
    </subcellularLocation>
</comment>
<evidence type="ECO:0000259" key="11">
    <source>
        <dbReference type="Pfam" id="PF03600"/>
    </source>
</evidence>
<proteinExistence type="inferred from homology"/>
<evidence type="ECO:0000256" key="8">
    <source>
        <dbReference type="ARBA" id="ARBA00022989"/>
    </source>
</evidence>
<dbReference type="Pfam" id="PF03600">
    <property type="entry name" value="CitMHS"/>
    <property type="match status" value="1"/>
</dbReference>
<evidence type="ECO:0000313" key="13">
    <source>
        <dbReference type="Proteomes" id="UP000249334"/>
    </source>
</evidence>
<evidence type="ECO:0000256" key="7">
    <source>
        <dbReference type="ARBA" id="ARBA00022849"/>
    </source>
</evidence>
<evidence type="ECO:0000256" key="6">
    <source>
        <dbReference type="ARBA" id="ARBA00022692"/>
    </source>
</evidence>